<gene>
    <name evidence="2" type="ORF">F2Q69_00009796</name>
</gene>
<dbReference type="AlphaFoldDB" id="A0A8S9P3E6"/>
<accession>A0A8S9P3E6</accession>
<evidence type="ECO:0000256" key="1">
    <source>
        <dbReference type="SAM" id="MobiDB-lite"/>
    </source>
</evidence>
<dbReference type="EMBL" id="QGKX02001521">
    <property type="protein sequence ID" value="KAF3508002.1"/>
    <property type="molecule type" value="Genomic_DNA"/>
</dbReference>
<protein>
    <submittedName>
        <fullName evidence="2">Uncharacterized protein</fullName>
    </submittedName>
</protein>
<dbReference type="Proteomes" id="UP000712600">
    <property type="component" value="Unassembled WGS sequence"/>
</dbReference>
<sequence>MSPILGRIARTEFGARRHTSQTRRRKAQRSWASVTVAGRCNGEAQSAHGSSEVADQVSLSWVSWGSAQLSWSECSGLGQLGRVRTVAGPCGRPMCDDGLMDSWDQARGLGNP</sequence>
<organism evidence="2 3">
    <name type="scientific">Brassica cretica</name>
    <name type="common">Mustard</name>
    <dbReference type="NCBI Taxonomy" id="69181"/>
    <lineage>
        <taxon>Eukaryota</taxon>
        <taxon>Viridiplantae</taxon>
        <taxon>Streptophyta</taxon>
        <taxon>Embryophyta</taxon>
        <taxon>Tracheophyta</taxon>
        <taxon>Spermatophyta</taxon>
        <taxon>Magnoliopsida</taxon>
        <taxon>eudicotyledons</taxon>
        <taxon>Gunneridae</taxon>
        <taxon>Pentapetalae</taxon>
        <taxon>rosids</taxon>
        <taxon>malvids</taxon>
        <taxon>Brassicales</taxon>
        <taxon>Brassicaceae</taxon>
        <taxon>Brassiceae</taxon>
        <taxon>Brassica</taxon>
    </lineage>
</organism>
<name>A0A8S9P3E6_BRACR</name>
<feature type="region of interest" description="Disordered" evidence="1">
    <location>
        <begin position="11"/>
        <end position="30"/>
    </location>
</feature>
<evidence type="ECO:0000313" key="2">
    <source>
        <dbReference type="EMBL" id="KAF3508002.1"/>
    </source>
</evidence>
<reference evidence="2" key="1">
    <citation type="submission" date="2019-12" db="EMBL/GenBank/DDBJ databases">
        <title>Genome sequencing and annotation of Brassica cretica.</title>
        <authorList>
            <person name="Studholme D.J."/>
            <person name="Sarris P."/>
        </authorList>
    </citation>
    <scope>NUCLEOTIDE SEQUENCE</scope>
    <source>
        <strain evidence="2">PFS-109/04</strain>
        <tissue evidence="2">Leaf</tissue>
    </source>
</reference>
<comment type="caution">
    <text evidence="2">The sequence shown here is derived from an EMBL/GenBank/DDBJ whole genome shotgun (WGS) entry which is preliminary data.</text>
</comment>
<evidence type="ECO:0000313" key="3">
    <source>
        <dbReference type="Proteomes" id="UP000712600"/>
    </source>
</evidence>
<feature type="compositionally biased region" description="Basic residues" evidence="1">
    <location>
        <begin position="16"/>
        <end position="28"/>
    </location>
</feature>
<proteinExistence type="predicted"/>